<evidence type="ECO:0000313" key="5">
    <source>
        <dbReference type="EMBL" id="ORY02560.1"/>
    </source>
</evidence>
<accession>A0A1Y1YX09</accession>
<organism evidence="5 6">
    <name type="scientific">Clohesyomyces aquaticus</name>
    <dbReference type="NCBI Taxonomy" id="1231657"/>
    <lineage>
        <taxon>Eukaryota</taxon>
        <taxon>Fungi</taxon>
        <taxon>Dikarya</taxon>
        <taxon>Ascomycota</taxon>
        <taxon>Pezizomycotina</taxon>
        <taxon>Dothideomycetes</taxon>
        <taxon>Pleosporomycetidae</taxon>
        <taxon>Pleosporales</taxon>
        <taxon>Lindgomycetaceae</taxon>
        <taxon>Clohesyomyces</taxon>
    </lineage>
</organism>
<sequence length="550" mass="60829">MQTPFDVMPPQEMHDKLQEITEVLHQEVQETYLSVLTILDACHGTFTKAISFAKHVNPFNVELGPNPVIRSRLLFFGFKIFLSFNMQVPISLGPAALPPAPQLAVVHNATPSPTGFPSSSCNETFRTAGLQRYRIYSSLSLLQRVPVILLSELGSCTKGSMNHKHVKRCKCPVETCTQAFNLQTDLERHNRNVHRDLSGAPAFKCPNPCCKTKEKVRDALEFGCVGSATSNDFYEYFYDMRNSTKVRLGVGVALGAVILLLVLICLYRRLINRKGGEDRRGRPEVLEYGFNPQSLSPWDFEHRPNPVMFPHLHNNTIDNGIGYRGWGRSNESSHHVSPFSQTTARTIPASGLDQNTYEDPCNDNHAPTPTAPHASTVVSRTPESTKDAERLSRHTAAPLHDEGAAEIVHQTDGSYATPTSISENETVGDRLKAPSAPSRTRDLPLSKIYFEALPSPPEPPTSQGQSEPVTSFPSTIGPGASPNTFPCSECNITFRTLGQRNAFMRMQIPSQRGPSATQTYGPWSNVRCRTELEMPECELQDAGEVLGAER</sequence>
<feature type="region of interest" description="Disordered" evidence="2">
    <location>
        <begin position="350"/>
        <end position="480"/>
    </location>
</feature>
<proteinExistence type="predicted"/>
<evidence type="ECO:0000256" key="3">
    <source>
        <dbReference type="SAM" id="Phobius"/>
    </source>
</evidence>
<keyword evidence="3" id="KW-0812">Transmembrane</keyword>
<comment type="caution">
    <text evidence="5">The sequence shown here is derived from an EMBL/GenBank/DDBJ whole genome shotgun (WGS) entry which is preliminary data.</text>
</comment>
<keyword evidence="1" id="KW-0479">Metal-binding</keyword>
<evidence type="ECO:0000256" key="2">
    <source>
        <dbReference type="SAM" id="MobiDB-lite"/>
    </source>
</evidence>
<feature type="compositionally biased region" description="Polar residues" evidence="2">
    <location>
        <begin position="461"/>
        <end position="474"/>
    </location>
</feature>
<feature type="compositionally biased region" description="Basic and acidic residues" evidence="2">
    <location>
        <begin position="383"/>
        <end position="392"/>
    </location>
</feature>
<keyword evidence="1" id="KW-0862">Zinc</keyword>
<evidence type="ECO:0000313" key="6">
    <source>
        <dbReference type="Proteomes" id="UP000193144"/>
    </source>
</evidence>
<dbReference type="Proteomes" id="UP000193144">
    <property type="component" value="Unassembled WGS sequence"/>
</dbReference>
<feature type="domain" description="C2H2-type" evidence="4">
    <location>
        <begin position="169"/>
        <end position="194"/>
    </location>
</feature>
<dbReference type="GO" id="GO:0008270">
    <property type="term" value="F:zinc ion binding"/>
    <property type="evidence" value="ECO:0007669"/>
    <property type="project" value="UniProtKB-KW"/>
</dbReference>
<dbReference type="AlphaFoldDB" id="A0A1Y1YX09"/>
<evidence type="ECO:0000256" key="1">
    <source>
        <dbReference type="PROSITE-ProRule" id="PRU00042"/>
    </source>
</evidence>
<keyword evidence="3" id="KW-1133">Transmembrane helix</keyword>
<gene>
    <name evidence="5" type="ORF">BCR34DRAFT_635991</name>
</gene>
<dbReference type="PROSITE" id="PS00028">
    <property type="entry name" value="ZINC_FINGER_C2H2_1"/>
    <property type="match status" value="1"/>
</dbReference>
<reference evidence="5 6" key="1">
    <citation type="submission" date="2016-07" db="EMBL/GenBank/DDBJ databases">
        <title>Pervasive Adenine N6-methylation of Active Genes in Fungi.</title>
        <authorList>
            <consortium name="DOE Joint Genome Institute"/>
            <person name="Mondo S.J."/>
            <person name="Dannebaum R.O."/>
            <person name="Kuo R.C."/>
            <person name="Labutti K."/>
            <person name="Haridas S."/>
            <person name="Kuo A."/>
            <person name="Salamov A."/>
            <person name="Ahrendt S.R."/>
            <person name="Lipzen A."/>
            <person name="Sullivan W."/>
            <person name="Andreopoulos W.B."/>
            <person name="Clum A."/>
            <person name="Lindquist E."/>
            <person name="Daum C."/>
            <person name="Ramamoorthy G.K."/>
            <person name="Gryganskyi A."/>
            <person name="Culley D."/>
            <person name="Magnuson J.K."/>
            <person name="James T.Y."/>
            <person name="O'Malley M.A."/>
            <person name="Stajich J.E."/>
            <person name="Spatafora J.W."/>
            <person name="Visel A."/>
            <person name="Grigoriev I.V."/>
        </authorList>
    </citation>
    <scope>NUCLEOTIDE SEQUENCE [LARGE SCALE GENOMIC DNA]</scope>
    <source>
        <strain evidence="5 6">CBS 115471</strain>
    </source>
</reference>
<dbReference type="EMBL" id="MCFA01000156">
    <property type="protein sequence ID" value="ORY02560.1"/>
    <property type="molecule type" value="Genomic_DNA"/>
</dbReference>
<keyword evidence="3" id="KW-0472">Membrane</keyword>
<name>A0A1Y1YX09_9PLEO</name>
<keyword evidence="1" id="KW-0863">Zinc-finger</keyword>
<protein>
    <recommendedName>
        <fullName evidence="4">C2H2-type domain-containing protein</fullName>
    </recommendedName>
</protein>
<feature type="transmembrane region" description="Helical" evidence="3">
    <location>
        <begin position="248"/>
        <end position="267"/>
    </location>
</feature>
<keyword evidence="6" id="KW-1185">Reference proteome</keyword>
<evidence type="ECO:0000259" key="4">
    <source>
        <dbReference type="PROSITE" id="PS50157"/>
    </source>
</evidence>
<dbReference type="PROSITE" id="PS50157">
    <property type="entry name" value="ZINC_FINGER_C2H2_2"/>
    <property type="match status" value="1"/>
</dbReference>
<dbReference type="InterPro" id="IPR013087">
    <property type="entry name" value="Znf_C2H2_type"/>
</dbReference>
<feature type="compositionally biased region" description="Polar residues" evidence="2">
    <location>
        <begin position="411"/>
        <end position="425"/>
    </location>
</feature>